<keyword evidence="3" id="KW-1185">Reference proteome</keyword>
<gene>
    <name evidence="2" type="ORF">DKG74_00850</name>
</gene>
<accession>A0A317EH00</accession>
<dbReference type="InterPro" id="IPR036291">
    <property type="entry name" value="NAD(P)-bd_dom_sf"/>
</dbReference>
<dbReference type="RefSeq" id="WP_109901656.1">
    <property type="nucleotide sequence ID" value="NZ_QGLE01000001.1"/>
</dbReference>
<dbReference type="EMBL" id="QGLE01000001">
    <property type="protein sequence ID" value="PWR25556.1"/>
    <property type="molecule type" value="Genomic_DNA"/>
</dbReference>
<dbReference type="Pfam" id="PF03435">
    <property type="entry name" value="Sacchrp_dh_NADP"/>
    <property type="match status" value="1"/>
</dbReference>
<dbReference type="InterPro" id="IPR005097">
    <property type="entry name" value="Sacchrp_dh_NADP-bd"/>
</dbReference>
<protein>
    <submittedName>
        <fullName evidence="2">Saccharopine dehydrogenase</fullName>
    </submittedName>
</protein>
<organism evidence="2 3">
    <name type="scientific">Zavarzinia aquatilis</name>
    <dbReference type="NCBI Taxonomy" id="2211142"/>
    <lineage>
        <taxon>Bacteria</taxon>
        <taxon>Pseudomonadati</taxon>
        <taxon>Pseudomonadota</taxon>
        <taxon>Alphaproteobacteria</taxon>
        <taxon>Rhodospirillales</taxon>
        <taxon>Zavarziniaceae</taxon>
        <taxon>Zavarzinia</taxon>
    </lineage>
</organism>
<proteinExistence type="predicted"/>
<evidence type="ECO:0000313" key="3">
    <source>
        <dbReference type="Proteomes" id="UP000245461"/>
    </source>
</evidence>
<comment type="caution">
    <text evidence="2">The sequence shown here is derived from an EMBL/GenBank/DDBJ whole genome shotgun (WGS) entry which is preliminary data.</text>
</comment>
<feature type="domain" description="Saccharopine dehydrogenase NADP binding" evidence="1">
    <location>
        <begin position="5"/>
        <end position="124"/>
    </location>
</feature>
<reference evidence="2 3" key="1">
    <citation type="submission" date="2018-05" db="EMBL/GenBank/DDBJ databases">
        <title>Zavarzinia sp. HR-AS.</title>
        <authorList>
            <person name="Lee Y."/>
            <person name="Jeon C.O."/>
        </authorList>
    </citation>
    <scope>NUCLEOTIDE SEQUENCE [LARGE SCALE GENOMIC DNA]</scope>
    <source>
        <strain evidence="2 3">HR-AS</strain>
    </source>
</reference>
<dbReference type="PANTHER" id="PTHR43781:SF1">
    <property type="entry name" value="SACCHAROPINE DEHYDROGENASE"/>
    <property type="match status" value="1"/>
</dbReference>
<dbReference type="OrthoDB" id="4420885at2"/>
<dbReference type="Proteomes" id="UP000245461">
    <property type="component" value="Unassembled WGS sequence"/>
</dbReference>
<name>A0A317EH00_9PROT</name>
<evidence type="ECO:0000259" key="1">
    <source>
        <dbReference type="Pfam" id="PF03435"/>
    </source>
</evidence>
<dbReference type="AlphaFoldDB" id="A0A317EH00"/>
<evidence type="ECO:0000313" key="2">
    <source>
        <dbReference type="EMBL" id="PWR25556.1"/>
    </source>
</evidence>
<dbReference type="PANTHER" id="PTHR43781">
    <property type="entry name" value="SACCHAROPINE DEHYDROGENASE"/>
    <property type="match status" value="1"/>
</dbReference>
<dbReference type="SUPFAM" id="SSF51735">
    <property type="entry name" value="NAD(P)-binding Rossmann-fold domains"/>
    <property type="match status" value="1"/>
</dbReference>
<dbReference type="Gene3D" id="3.40.50.720">
    <property type="entry name" value="NAD(P)-binding Rossmann-like Domain"/>
    <property type="match status" value="1"/>
</dbReference>
<sequence>MTGRILLYGATGYTGRLIAEAAAKRGIDLLAAGRDAAGVAAVAGPLGLPHAAASLHDAAALDRLLDGIAVVLHVAGPFSATSRPMVEACLRKRVHYLDITGEIAVFEACAALSEQAKAAGVMLMPGVGFDVVPSDCLAAHMRNRLPDARSLRLAMSGLANMSRGTAKTSIEQISKGTMVRRGGRLTEIDGVPRADIDFGKGPRPSIGISWGDVATAFHTTGIPDIEVFFESTPELSRMLGLPKAVRKLLGTAPAQYLLKRAVNLMPPGPDETVRKTASAVLLGEAVNPAGTRLRSRLTVIEPYALTIETALLIAGKVAGGDVRPGYATPGMAYGADLILEIAGCTREDLNS</sequence>